<reference evidence="3" key="1">
    <citation type="submission" date="2017-02" db="EMBL/GenBank/DDBJ databases">
        <authorList>
            <person name="Varghese N."/>
            <person name="Submissions S."/>
        </authorList>
    </citation>
    <scope>NUCLEOTIDE SEQUENCE [LARGE SCALE GENOMIC DNA]</scope>
    <source>
        <strain evidence="3">DSM 22270</strain>
    </source>
</reference>
<organism evidence="2 3">
    <name type="scientific">Dyadobacter psychrophilus</name>
    <dbReference type="NCBI Taxonomy" id="651661"/>
    <lineage>
        <taxon>Bacteria</taxon>
        <taxon>Pseudomonadati</taxon>
        <taxon>Bacteroidota</taxon>
        <taxon>Cytophagia</taxon>
        <taxon>Cytophagales</taxon>
        <taxon>Spirosomataceae</taxon>
        <taxon>Dyadobacter</taxon>
    </lineage>
</organism>
<dbReference type="AlphaFoldDB" id="A0A1T5HI50"/>
<dbReference type="Proteomes" id="UP000190897">
    <property type="component" value="Unassembled WGS sequence"/>
</dbReference>
<name>A0A1T5HI50_9BACT</name>
<evidence type="ECO:0000313" key="2">
    <source>
        <dbReference type="EMBL" id="SKC20299.1"/>
    </source>
</evidence>
<sequence>MNYILSICLAMLVFISCKQKSDNTPEPSVPTGPDTEQAADSSAVETNPPNATYSPAVKW</sequence>
<keyword evidence="3" id="KW-1185">Reference proteome</keyword>
<protein>
    <submittedName>
        <fullName evidence="2">Uncharacterized protein</fullName>
    </submittedName>
</protein>
<accession>A0A1T5HI50</accession>
<gene>
    <name evidence="2" type="ORF">SAMN05660293_05632</name>
</gene>
<feature type="compositionally biased region" description="Polar residues" evidence="1">
    <location>
        <begin position="38"/>
        <end position="53"/>
    </location>
</feature>
<dbReference type="EMBL" id="FUZA01000017">
    <property type="protein sequence ID" value="SKC20299.1"/>
    <property type="molecule type" value="Genomic_DNA"/>
</dbReference>
<proteinExistence type="predicted"/>
<evidence type="ECO:0000313" key="3">
    <source>
        <dbReference type="Proteomes" id="UP000190897"/>
    </source>
</evidence>
<evidence type="ECO:0000256" key="1">
    <source>
        <dbReference type="SAM" id="MobiDB-lite"/>
    </source>
</evidence>
<dbReference type="STRING" id="651661.SAMN05660293_05632"/>
<feature type="region of interest" description="Disordered" evidence="1">
    <location>
        <begin position="20"/>
        <end position="59"/>
    </location>
</feature>
<dbReference type="RefSeq" id="WP_082218052.1">
    <property type="nucleotide sequence ID" value="NZ_FUZA01000017.1"/>
</dbReference>